<keyword evidence="2" id="KW-1185">Reference proteome</keyword>
<dbReference type="Proteomes" id="UP001159363">
    <property type="component" value="Chromosome X"/>
</dbReference>
<dbReference type="EMBL" id="JARBHB010000004">
    <property type="protein sequence ID" value="KAJ8887549.1"/>
    <property type="molecule type" value="Genomic_DNA"/>
</dbReference>
<gene>
    <name evidence="1" type="ORF">PR048_013765</name>
</gene>
<protein>
    <submittedName>
        <fullName evidence="1">Uncharacterized protein</fullName>
    </submittedName>
</protein>
<comment type="caution">
    <text evidence="1">The sequence shown here is derived from an EMBL/GenBank/DDBJ whole genome shotgun (WGS) entry which is preliminary data.</text>
</comment>
<evidence type="ECO:0000313" key="2">
    <source>
        <dbReference type="Proteomes" id="UP001159363"/>
    </source>
</evidence>
<name>A0ABQ9HT36_9NEOP</name>
<reference evidence="1 2" key="1">
    <citation type="submission" date="2023-02" db="EMBL/GenBank/DDBJ databases">
        <title>LHISI_Scaffold_Assembly.</title>
        <authorList>
            <person name="Stuart O.P."/>
            <person name="Cleave R."/>
            <person name="Magrath M.J.L."/>
            <person name="Mikheyev A.S."/>
        </authorList>
    </citation>
    <scope>NUCLEOTIDE SEQUENCE [LARGE SCALE GENOMIC DNA]</scope>
    <source>
        <strain evidence="1">Daus_M_001</strain>
        <tissue evidence="1">Leg muscle</tissue>
    </source>
</reference>
<accession>A0ABQ9HT36</accession>
<proteinExistence type="predicted"/>
<sequence>MEKGVKLSPSALTADNQCAVDIGIFVHKTVESILQFLHSLQCCSAVFLQMAAPRYGYPHHPRLEEDPATTWVRHTTDIHGLPPLQSYEALMDYAVCCSGCSRVTVNEMERFGLFLAPRFRQPVRVK</sequence>
<organism evidence="1 2">
    <name type="scientific">Dryococelus australis</name>
    <dbReference type="NCBI Taxonomy" id="614101"/>
    <lineage>
        <taxon>Eukaryota</taxon>
        <taxon>Metazoa</taxon>
        <taxon>Ecdysozoa</taxon>
        <taxon>Arthropoda</taxon>
        <taxon>Hexapoda</taxon>
        <taxon>Insecta</taxon>
        <taxon>Pterygota</taxon>
        <taxon>Neoptera</taxon>
        <taxon>Polyneoptera</taxon>
        <taxon>Phasmatodea</taxon>
        <taxon>Verophasmatodea</taxon>
        <taxon>Anareolatae</taxon>
        <taxon>Phasmatidae</taxon>
        <taxon>Eurycanthinae</taxon>
        <taxon>Dryococelus</taxon>
    </lineage>
</organism>
<evidence type="ECO:0000313" key="1">
    <source>
        <dbReference type="EMBL" id="KAJ8887549.1"/>
    </source>
</evidence>